<protein>
    <submittedName>
        <fullName evidence="2">Uncharacterized protein</fullName>
    </submittedName>
</protein>
<evidence type="ECO:0000256" key="1">
    <source>
        <dbReference type="SAM" id="MobiDB-lite"/>
    </source>
</evidence>
<accession>A0A168B149</accession>
<feature type="compositionally biased region" description="Basic and acidic residues" evidence="1">
    <location>
        <begin position="384"/>
        <end position="396"/>
    </location>
</feature>
<name>A0A168B149_9EURO</name>
<proteinExistence type="predicted"/>
<organism evidence="2 3">
    <name type="scientific">Ascosphaera apis ARSEF 7405</name>
    <dbReference type="NCBI Taxonomy" id="392613"/>
    <lineage>
        <taxon>Eukaryota</taxon>
        <taxon>Fungi</taxon>
        <taxon>Dikarya</taxon>
        <taxon>Ascomycota</taxon>
        <taxon>Pezizomycotina</taxon>
        <taxon>Eurotiomycetes</taxon>
        <taxon>Eurotiomycetidae</taxon>
        <taxon>Onygenales</taxon>
        <taxon>Ascosphaeraceae</taxon>
        <taxon>Ascosphaera</taxon>
    </lineage>
</organism>
<comment type="caution">
    <text evidence="2">The sequence shown here is derived from an EMBL/GenBank/DDBJ whole genome shotgun (WGS) entry which is preliminary data.</text>
</comment>
<dbReference type="AlphaFoldDB" id="A0A168B149"/>
<gene>
    <name evidence="2" type="ORF">AAP_01944</name>
</gene>
<reference evidence="2 3" key="1">
    <citation type="journal article" date="2016" name="Genome Biol. Evol.">
        <title>Divergent and convergent evolution of fungal pathogenicity.</title>
        <authorList>
            <person name="Shang Y."/>
            <person name="Xiao G."/>
            <person name="Zheng P."/>
            <person name="Cen K."/>
            <person name="Zhan S."/>
            <person name="Wang C."/>
        </authorList>
    </citation>
    <scope>NUCLEOTIDE SEQUENCE [LARGE SCALE GENOMIC DNA]</scope>
    <source>
        <strain evidence="2 3">ARSEF 7405</strain>
    </source>
</reference>
<feature type="region of interest" description="Disordered" evidence="1">
    <location>
        <begin position="240"/>
        <end position="321"/>
    </location>
</feature>
<dbReference type="VEuPathDB" id="FungiDB:AAP_01944"/>
<feature type="region of interest" description="Disordered" evidence="1">
    <location>
        <begin position="336"/>
        <end position="435"/>
    </location>
</feature>
<dbReference type="Proteomes" id="UP000242877">
    <property type="component" value="Unassembled WGS sequence"/>
</dbReference>
<sequence>MNLDSADSFRFGEQAQEVHDCRKALIHAHKIARNLGINSRGLEAALFELHSINQGLLEADASQITPSTFQHEPVDLNAVISVLLGQSLTQTLLYMRLKEEELRNLYAGVGGYEERFLAAFEFESEEVKYKLLQAVEAIISIDDPYSPLRRLPLYDRFLKFIIQRKTIPKLVSYYELDEIQGRISDLLLAQKYEKSPTTIRISAKPRRRTSPESDHQQSRQNIPRNVHNLVRLSREYSNNASTFTQTPPAEPSKRSSSNSSSSIPQRPMANSSAEDIPELPSTLRTPDMSQPKVRNEKPISRSEQGGSRYGDNRPPVGRLGSQDLADLCRDFSDVLHIPQEKESPVEPESNESPTSRKMDNKPMSSTHQRHDSGAHFVDGDVFAAEEKRGRLNRKPDGASPHSTARNGRARSKSILKSPNNFDEPNRRRSSSKVRFSEEIAPVKRYDSDEPVRPPALQHWATFLPEKFSDPTTILTDPWERSSCTLQSTDPSDISTHFDDAENDCVNSLKCMNAPGDGVLVWIFWNERRSRSRVLFEARNVEGVRRSLKNLADLHIFREGRCLYIKPIQSLSKLPHGTEVPITTNEDDIAILTFEHIEKLIVWQYAIIKLMAEGRPKPRPMPQSVLDEWKCNVKEKVCFTGRIHRTVPHQTISRQFVLENRFDELHIVQDPHSYALWLVVTGLVNNIKVPLWTAFIHNLPQFKYVSVGETVIECHNLTPILFEYREKCVVQEDPSDPVIWIRFNQYQGGGSHRS</sequence>
<evidence type="ECO:0000313" key="2">
    <source>
        <dbReference type="EMBL" id="KZZ94644.1"/>
    </source>
</evidence>
<feature type="region of interest" description="Disordered" evidence="1">
    <location>
        <begin position="198"/>
        <end position="226"/>
    </location>
</feature>
<evidence type="ECO:0000313" key="3">
    <source>
        <dbReference type="Proteomes" id="UP000242877"/>
    </source>
</evidence>
<dbReference type="EMBL" id="AZGZ01000006">
    <property type="protein sequence ID" value="KZZ94644.1"/>
    <property type="molecule type" value="Genomic_DNA"/>
</dbReference>
<dbReference type="OrthoDB" id="10655449at2759"/>
<keyword evidence="3" id="KW-1185">Reference proteome</keyword>